<dbReference type="SUPFAM" id="SSF53756">
    <property type="entry name" value="UDP-Glycosyltransferase/glycogen phosphorylase"/>
    <property type="match status" value="1"/>
</dbReference>
<gene>
    <name evidence="1" type="ORF">G8759_15435</name>
</gene>
<name>A0A6G9ANK1_9BACT</name>
<evidence type="ECO:0000313" key="2">
    <source>
        <dbReference type="Proteomes" id="UP000501802"/>
    </source>
</evidence>
<dbReference type="AlphaFoldDB" id="A0A6G9ANK1"/>
<dbReference type="Gene3D" id="3.40.50.2000">
    <property type="entry name" value="Glycogen Phosphorylase B"/>
    <property type="match status" value="1"/>
</dbReference>
<sequence length="349" mass="39815">MLVYIDPQTDTDYTAFYIKGLYDRFGKANVSFSGQYFTGLKPNRTLKFILDDNGVVHKYVIDWGDDPSVAEADYAWCDYYGKINFNTKHTQPAYHPKIISLAPGFGIKLWSHSGSAYYGLSNLFKARKDVSNVKKFLSNYYKQAKQLPLNAYKPLKTSTNYIYSLNTLWNSDEWINNDATVNRYRANFMKACKSIPDLQFEGGFVYSQIKNTNPEFQTLVIDADWIPKSTYINKISASVLVFNTPAWALCHGWKLGEYLALGKAIISTPLSNELPSPLEHGKHIHIVSGEEDAIREAITLLIRNPDYRADLERNAYDYFCEYVSPIQSIKLLTQTEQINLVVGSSYTLK</sequence>
<keyword evidence="2" id="KW-1185">Reference proteome</keyword>
<dbReference type="Proteomes" id="UP000501802">
    <property type="component" value="Chromosome"/>
</dbReference>
<protein>
    <submittedName>
        <fullName evidence="1">Glycosyltransferase family 4 protein</fullName>
    </submittedName>
</protein>
<dbReference type="KEGG" id="spib:G8759_15435"/>
<evidence type="ECO:0000313" key="1">
    <source>
        <dbReference type="EMBL" id="QIP13904.1"/>
    </source>
</evidence>
<organism evidence="1 2">
    <name type="scientific">Spirosoma aureum</name>
    <dbReference type="NCBI Taxonomy" id="2692134"/>
    <lineage>
        <taxon>Bacteria</taxon>
        <taxon>Pseudomonadati</taxon>
        <taxon>Bacteroidota</taxon>
        <taxon>Cytophagia</taxon>
        <taxon>Cytophagales</taxon>
        <taxon>Cytophagaceae</taxon>
        <taxon>Spirosoma</taxon>
    </lineage>
</organism>
<dbReference type="GO" id="GO:0016740">
    <property type="term" value="F:transferase activity"/>
    <property type="evidence" value="ECO:0007669"/>
    <property type="project" value="UniProtKB-KW"/>
</dbReference>
<keyword evidence="1" id="KW-0808">Transferase</keyword>
<accession>A0A6G9ANK1</accession>
<reference evidence="1 2" key="1">
    <citation type="submission" date="2020-03" db="EMBL/GenBank/DDBJ databases">
        <authorList>
            <person name="Kim M.K."/>
        </authorList>
    </citation>
    <scope>NUCLEOTIDE SEQUENCE [LARGE SCALE GENOMIC DNA]</scope>
    <source>
        <strain evidence="1 2">BT328</strain>
    </source>
</reference>
<dbReference type="RefSeq" id="WP_167209435.1">
    <property type="nucleotide sequence ID" value="NZ_CP050063.1"/>
</dbReference>
<proteinExistence type="predicted"/>
<dbReference type="EMBL" id="CP050063">
    <property type="protein sequence ID" value="QIP13904.1"/>
    <property type="molecule type" value="Genomic_DNA"/>
</dbReference>